<keyword evidence="2" id="KW-1185">Reference proteome</keyword>
<evidence type="ECO:0000313" key="1">
    <source>
        <dbReference type="EMBL" id="KAF2871727.1"/>
    </source>
</evidence>
<accession>A0A7C8IFH7</accession>
<dbReference type="AlphaFoldDB" id="A0A7C8IFH7"/>
<dbReference type="EMBL" id="JAADJZ010000011">
    <property type="protein sequence ID" value="KAF2871727.1"/>
    <property type="molecule type" value="Genomic_DNA"/>
</dbReference>
<sequence length="70" mass="7911">MHRTRNIALFSVVSLGGGYMMLKSKTLAEKQRERATGDFSVSVDRSGMNHPIISKPYRWGIACRHKFTSP</sequence>
<name>A0A7C8IFH7_9PLEO</name>
<comment type="caution">
    <text evidence="1">The sequence shown here is derived from an EMBL/GenBank/DDBJ whole genome shotgun (WGS) entry which is preliminary data.</text>
</comment>
<evidence type="ECO:0000313" key="2">
    <source>
        <dbReference type="Proteomes" id="UP000481861"/>
    </source>
</evidence>
<protein>
    <submittedName>
        <fullName evidence="1">Uncharacterized protein</fullName>
    </submittedName>
</protein>
<reference evidence="1 2" key="1">
    <citation type="submission" date="2020-01" db="EMBL/GenBank/DDBJ databases">
        <authorList>
            <consortium name="DOE Joint Genome Institute"/>
            <person name="Haridas S."/>
            <person name="Albert R."/>
            <person name="Binder M."/>
            <person name="Bloem J."/>
            <person name="Labutti K."/>
            <person name="Salamov A."/>
            <person name="Andreopoulos B."/>
            <person name="Baker S.E."/>
            <person name="Barry K."/>
            <person name="Bills G."/>
            <person name="Bluhm B.H."/>
            <person name="Cannon C."/>
            <person name="Castanera R."/>
            <person name="Culley D.E."/>
            <person name="Daum C."/>
            <person name="Ezra D."/>
            <person name="Gonzalez J.B."/>
            <person name="Henrissat B."/>
            <person name="Kuo A."/>
            <person name="Liang C."/>
            <person name="Lipzen A."/>
            <person name="Lutzoni F."/>
            <person name="Magnuson J."/>
            <person name="Mondo S."/>
            <person name="Nolan M."/>
            <person name="Ohm R."/>
            <person name="Pangilinan J."/>
            <person name="Park H.-J.H."/>
            <person name="Ramirez L."/>
            <person name="Alfaro M."/>
            <person name="Sun H."/>
            <person name="Tritt A."/>
            <person name="Yoshinaga Y."/>
            <person name="Zwiers L.-H.L."/>
            <person name="Turgeon B.G."/>
            <person name="Goodwin S.B."/>
            <person name="Spatafora J.W."/>
            <person name="Crous P.W."/>
            <person name="Grigoriev I.V."/>
        </authorList>
    </citation>
    <scope>NUCLEOTIDE SEQUENCE [LARGE SCALE GENOMIC DNA]</scope>
    <source>
        <strain evidence="1 2">CBS 611.86</strain>
    </source>
</reference>
<proteinExistence type="predicted"/>
<gene>
    <name evidence="1" type="ORF">BDV95DRAFT_493928</name>
</gene>
<dbReference type="Proteomes" id="UP000481861">
    <property type="component" value="Unassembled WGS sequence"/>
</dbReference>
<organism evidence="1 2">
    <name type="scientific">Massariosphaeria phaeospora</name>
    <dbReference type="NCBI Taxonomy" id="100035"/>
    <lineage>
        <taxon>Eukaryota</taxon>
        <taxon>Fungi</taxon>
        <taxon>Dikarya</taxon>
        <taxon>Ascomycota</taxon>
        <taxon>Pezizomycotina</taxon>
        <taxon>Dothideomycetes</taxon>
        <taxon>Pleosporomycetidae</taxon>
        <taxon>Pleosporales</taxon>
        <taxon>Pleosporales incertae sedis</taxon>
        <taxon>Massariosphaeria</taxon>
    </lineage>
</organism>
<dbReference type="OrthoDB" id="5412893at2759"/>